<comment type="caution">
    <text evidence="4">The sequence shown here is derived from an EMBL/GenBank/DDBJ whole genome shotgun (WGS) entry which is preliminary data.</text>
</comment>
<dbReference type="Gene3D" id="3.40.50.150">
    <property type="entry name" value="Vaccinia Virus protein VP39"/>
    <property type="match status" value="1"/>
</dbReference>
<dbReference type="AlphaFoldDB" id="X1FE02"/>
<dbReference type="InterPro" id="IPR001091">
    <property type="entry name" value="RM_Methyltransferase"/>
</dbReference>
<sequence length="276" mass="31347">LKSYPAKSLCLIPQRFAIAMVEHGWLLRNDICWSKPNPMPESVKDRFTGSWEHLFFFVKNKKYWFEQQFEQLETPLHNPGNILHPDKVAGTQDRGGFSQWEDTWRVWGNPQGRNKRDVWEITTQPYPEAHFAVYPEKLVETPILAGCPSMICKKCGKAREQIYKQGELVPDAPQYKPRGSNKPEWGVKTAMTPAGSKQGHPNFHYEQIDLGYTDCGCNVGFGPGVVMDIFAGSGTTGAVVKRLGRKYIGIELNPDYCKLHKKRLQEIPLPMALGVL</sequence>
<dbReference type="SUPFAM" id="SSF53335">
    <property type="entry name" value="S-adenosyl-L-methionine-dependent methyltransferases"/>
    <property type="match status" value="1"/>
</dbReference>
<dbReference type="EMBL" id="BARU01008661">
    <property type="protein sequence ID" value="GAH43871.1"/>
    <property type="molecule type" value="Genomic_DNA"/>
</dbReference>
<gene>
    <name evidence="4" type="ORF">S03H2_16880</name>
</gene>
<proteinExistence type="predicted"/>
<dbReference type="GO" id="GO:0003677">
    <property type="term" value="F:DNA binding"/>
    <property type="evidence" value="ECO:0007669"/>
    <property type="project" value="InterPro"/>
</dbReference>
<name>X1FE02_9ZZZZ</name>
<evidence type="ECO:0000256" key="1">
    <source>
        <dbReference type="ARBA" id="ARBA00022603"/>
    </source>
</evidence>
<dbReference type="InterPro" id="IPR029063">
    <property type="entry name" value="SAM-dependent_MTases_sf"/>
</dbReference>
<dbReference type="GO" id="GO:0032259">
    <property type="term" value="P:methylation"/>
    <property type="evidence" value="ECO:0007669"/>
    <property type="project" value="UniProtKB-KW"/>
</dbReference>
<dbReference type="Pfam" id="PF01555">
    <property type="entry name" value="N6_N4_Mtase"/>
    <property type="match status" value="2"/>
</dbReference>
<keyword evidence="1" id="KW-0489">Methyltransferase</keyword>
<feature type="domain" description="DNA methylase N-4/N-6" evidence="3">
    <location>
        <begin position="15"/>
        <end position="147"/>
    </location>
</feature>
<dbReference type="InterPro" id="IPR002941">
    <property type="entry name" value="DNA_methylase_N4/N6"/>
</dbReference>
<evidence type="ECO:0000259" key="3">
    <source>
        <dbReference type="Pfam" id="PF01555"/>
    </source>
</evidence>
<feature type="non-terminal residue" evidence="4">
    <location>
        <position position="1"/>
    </location>
</feature>
<dbReference type="PRINTS" id="PR00508">
    <property type="entry name" value="S21N4MTFRASE"/>
</dbReference>
<protein>
    <recommendedName>
        <fullName evidence="3">DNA methylase N-4/N-6 domain-containing protein</fullName>
    </recommendedName>
</protein>
<keyword evidence="2" id="KW-0808">Transferase</keyword>
<accession>X1FE02</accession>
<organism evidence="4">
    <name type="scientific">marine sediment metagenome</name>
    <dbReference type="NCBI Taxonomy" id="412755"/>
    <lineage>
        <taxon>unclassified sequences</taxon>
        <taxon>metagenomes</taxon>
        <taxon>ecological metagenomes</taxon>
    </lineage>
</organism>
<reference evidence="4" key="1">
    <citation type="journal article" date="2014" name="Front. Microbiol.">
        <title>High frequency of phylogenetically diverse reductive dehalogenase-homologous genes in deep subseafloor sedimentary metagenomes.</title>
        <authorList>
            <person name="Kawai M."/>
            <person name="Futagami T."/>
            <person name="Toyoda A."/>
            <person name="Takaki Y."/>
            <person name="Nishi S."/>
            <person name="Hori S."/>
            <person name="Arai W."/>
            <person name="Tsubouchi T."/>
            <person name="Morono Y."/>
            <person name="Uchiyama I."/>
            <person name="Ito T."/>
            <person name="Fujiyama A."/>
            <person name="Inagaki F."/>
            <person name="Takami H."/>
        </authorList>
    </citation>
    <scope>NUCLEOTIDE SEQUENCE</scope>
    <source>
        <strain evidence="4">Expedition CK06-06</strain>
    </source>
</reference>
<evidence type="ECO:0000256" key="2">
    <source>
        <dbReference type="ARBA" id="ARBA00022679"/>
    </source>
</evidence>
<feature type="domain" description="DNA methylase N-4/N-6" evidence="3">
    <location>
        <begin position="224"/>
        <end position="261"/>
    </location>
</feature>
<evidence type="ECO:0000313" key="4">
    <source>
        <dbReference type="EMBL" id="GAH43871.1"/>
    </source>
</evidence>
<dbReference type="GO" id="GO:0008170">
    <property type="term" value="F:N-methyltransferase activity"/>
    <property type="evidence" value="ECO:0007669"/>
    <property type="project" value="InterPro"/>
</dbReference>